<keyword evidence="4" id="KW-0812">Transmembrane</keyword>
<dbReference type="InterPro" id="IPR005594">
    <property type="entry name" value="YadA_C"/>
</dbReference>
<feature type="domain" description="Trimeric autotransporter adhesin YadA-like C-terminal membrane anchor" evidence="8">
    <location>
        <begin position="155"/>
        <end position="213"/>
    </location>
</feature>
<evidence type="ECO:0000256" key="5">
    <source>
        <dbReference type="ARBA" id="ARBA00022729"/>
    </source>
</evidence>
<dbReference type="Pfam" id="PF03895">
    <property type="entry name" value="YadA_anchor"/>
    <property type="match status" value="1"/>
</dbReference>
<evidence type="ECO:0000256" key="1">
    <source>
        <dbReference type="ARBA" id="ARBA00004241"/>
    </source>
</evidence>
<organism evidence="9 10">
    <name type="scientific">Pandoraea sputorum</name>
    <dbReference type="NCBI Taxonomy" id="93222"/>
    <lineage>
        <taxon>Bacteria</taxon>
        <taxon>Pseudomonadati</taxon>
        <taxon>Pseudomonadota</taxon>
        <taxon>Betaproteobacteria</taxon>
        <taxon>Burkholderiales</taxon>
        <taxon>Burkholderiaceae</taxon>
        <taxon>Pandoraea</taxon>
    </lineage>
</organism>
<accession>A0A5E5BL34</accession>
<dbReference type="AlphaFoldDB" id="A0A5E5BL34"/>
<evidence type="ECO:0000313" key="10">
    <source>
        <dbReference type="Proteomes" id="UP000335538"/>
    </source>
</evidence>
<dbReference type="Proteomes" id="UP000335538">
    <property type="component" value="Unassembled WGS sequence"/>
</dbReference>
<dbReference type="GO" id="GO:0009986">
    <property type="term" value="C:cell surface"/>
    <property type="evidence" value="ECO:0007669"/>
    <property type="project" value="UniProtKB-SubCell"/>
</dbReference>
<comment type="subcellular location">
    <subcellularLocation>
        <location evidence="2">Cell outer membrane</location>
    </subcellularLocation>
    <subcellularLocation>
        <location evidence="1">Cell surface</location>
    </subcellularLocation>
</comment>
<keyword evidence="5" id="KW-0732">Signal</keyword>
<evidence type="ECO:0000259" key="8">
    <source>
        <dbReference type="Pfam" id="PF03895"/>
    </source>
</evidence>
<dbReference type="SUPFAM" id="SSF54523">
    <property type="entry name" value="Pili subunits"/>
    <property type="match status" value="1"/>
</dbReference>
<proteinExistence type="predicted"/>
<keyword evidence="6" id="KW-0472">Membrane</keyword>
<keyword evidence="3" id="KW-1134">Transmembrane beta strand</keyword>
<reference evidence="9 10" key="1">
    <citation type="submission" date="2019-08" db="EMBL/GenBank/DDBJ databases">
        <authorList>
            <person name="Peeters C."/>
        </authorList>
    </citation>
    <scope>NUCLEOTIDE SEQUENCE [LARGE SCALE GENOMIC DNA]</scope>
    <source>
        <strain evidence="9 10">LMG 31121</strain>
    </source>
</reference>
<protein>
    <submittedName>
        <fullName evidence="9">Adhesin YadA</fullName>
    </submittedName>
</protein>
<dbReference type="Gene3D" id="3.30.1300.30">
    <property type="entry name" value="GSPII I/J protein-like"/>
    <property type="match status" value="1"/>
</dbReference>
<evidence type="ECO:0000313" key="9">
    <source>
        <dbReference type="EMBL" id="VVE85986.1"/>
    </source>
</evidence>
<evidence type="ECO:0000256" key="7">
    <source>
        <dbReference type="ARBA" id="ARBA00023237"/>
    </source>
</evidence>
<evidence type="ECO:0000256" key="3">
    <source>
        <dbReference type="ARBA" id="ARBA00022452"/>
    </source>
</evidence>
<keyword evidence="7" id="KW-0998">Cell outer membrane</keyword>
<dbReference type="EMBL" id="CABPSR010000058">
    <property type="protein sequence ID" value="VVE85986.1"/>
    <property type="molecule type" value="Genomic_DNA"/>
</dbReference>
<evidence type="ECO:0000256" key="6">
    <source>
        <dbReference type="ARBA" id="ARBA00023136"/>
    </source>
</evidence>
<dbReference type="GO" id="GO:0009279">
    <property type="term" value="C:cell outer membrane"/>
    <property type="evidence" value="ECO:0007669"/>
    <property type="project" value="UniProtKB-SubCell"/>
</dbReference>
<sequence>MNSTNIEANATKIRENSAELDRHEHNLEVLDADRQAMAEVIGLNSEIVDLNSTNIEANATKIRENSAELDRHEHNLEVLDADRQVMAKAIERNGAHIDAHEQVLARHETAITANTERMNAFDNRVSGLESRVGKLDRKVDGFMAQSAAQANLVLPYTVGKTAISLATGTSGRAVAFAVGAGRRINDAFSARAGIAYDNMSRRVTAGVGVGFEF</sequence>
<evidence type="ECO:0000256" key="4">
    <source>
        <dbReference type="ARBA" id="ARBA00022692"/>
    </source>
</evidence>
<dbReference type="InterPro" id="IPR045584">
    <property type="entry name" value="Pilin-like"/>
</dbReference>
<evidence type="ECO:0000256" key="2">
    <source>
        <dbReference type="ARBA" id="ARBA00004442"/>
    </source>
</evidence>
<gene>
    <name evidence="9" type="primary">yadA</name>
    <name evidence="9" type="ORF">PSP31121_05625</name>
</gene>
<name>A0A5E5BL34_9BURK</name>